<comment type="function">
    <text evidence="3">Catalyzes the epimerization of the C3' and C5'positions of dTDP-6-deoxy-D-xylo-4-hexulose, forming dTDP-6-deoxy-L-lyxo-4-hexulose.</text>
</comment>
<evidence type="ECO:0000256" key="3">
    <source>
        <dbReference type="RuleBase" id="RU364069"/>
    </source>
</evidence>
<evidence type="ECO:0000256" key="2">
    <source>
        <dbReference type="PIRSR" id="PIRSR600888-3"/>
    </source>
</evidence>
<dbReference type="Pfam" id="PF00908">
    <property type="entry name" value="dTDP_sugar_isom"/>
    <property type="match status" value="1"/>
</dbReference>
<gene>
    <name evidence="4" type="primary">rfbC</name>
    <name evidence="4" type="ordered locus">A9601_14061</name>
</gene>
<dbReference type="GO" id="GO:0000271">
    <property type="term" value="P:polysaccharide biosynthetic process"/>
    <property type="evidence" value="ECO:0007669"/>
    <property type="project" value="TreeGrafter"/>
</dbReference>
<dbReference type="EC" id="5.1.3.13" evidence="3"/>
<feature type="active site" description="Proton acceptor" evidence="1">
    <location>
        <position position="63"/>
    </location>
</feature>
<keyword evidence="3 4" id="KW-0413">Isomerase</keyword>
<accession>A2BSC9</accession>
<dbReference type="CDD" id="cd00438">
    <property type="entry name" value="cupin_RmlC"/>
    <property type="match status" value="1"/>
</dbReference>
<dbReference type="PANTHER" id="PTHR21047:SF2">
    <property type="entry name" value="THYMIDINE DIPHOSPHO-4-KETO-RHAMNOSE 3,5-EPIMERASE"/>
    <property type="match status" value="1"/>
</dbReference>
<feature type="active site" description="Proton donor" evidence="1">
    <location>
        <position position="133"/>
    </location>
</feature>
<protein>
    <recommendedName>
        <fullName evidence="3">dTDP-4-dehydrorhamnose 3,5-epimerase</fullName>
        <ecNumber evidence="3">5.1.3.13</ecNumber>
    </recommendedName>
    <alternativeName>
        <fullName evidence="3">Thymidine diphospho-4-keto-rhamnose 3,5-epimerase</fullName>
    </alternativeName>
</protein>
<dbReference type="InterPro" id="IPR000888">
    <property type="entry name" value="RmlC-like"/>
</dbReference>
<dbReference type="HOGENOM" id="CLU_090940_1_1_3"/>
<reference evidence="4 5" key="1">
    <citation type="journal article" date="2007" name="PLoS Genet.">
        <title>Patterns and implications of gene gain and loss in the evolution of Prochlorococcus.</title>
        <authorList>
            <person name="Kettler G.C."/>
            <person name="Martiny A.C."/>
            <person name="Huang K."/>
            <person name="Zucker J."/>
            <person name="Coleman M.L."/>
            <person name="Rodrigue S."/>
            <person name="Chen F."/>
            <person name="Lapidus A."/>
            <person name="Ferriera S."/>
            <person name="Johnson J."/>
            <person name="Steglich C."/>
            <person name="Church G.M."/>
            <person name="Richardson P."/>
            <person name="Chisholm S.W."/>
        </authorList>
    </citation>
    <scope>NUCLEOTIDE SEQUENCE [LARGE SCALE GENOMIC DNA]</scope>
    <source>
        <strain evidence="4 5">AS9601</strain>
    </source>
</reference>
<comment type="subunit">
    <text evidence="3">Homodimer.</text>
</comment>
<dbReference type="EMBL" id="CP000551">
    <property type="protein sequence ID" value="ABM70690.1"/>
    <property type="molecule type" value="Genomic_DNA"/>
</dbReference>
<evidence type="ECO:0000256" key="1">
    <source>
        <dbReference type="PIRSR" id="PIRSR600888-1"/>
    </source>
</evidence>
<sequence length="178" mass="20569">MLKPTSIDGVFEIQTDIFNDQRGSFINFFRSSEKAFKNCWFDKEIKQVNLSKNSFKGTLRGLHYQLNPYAEKKMVRCIKGCVWDVAVDLREDSSTYLSWHCVELSPKFANAIVIPEGCAHGFQVLEEDSEILYLHSGDWIKESETGIRWNDPQIAISWPLQAVNLSERDQNLPYLSEK</sequence>
<dbReference type="GO" id="GO:0019305">
    <property type="term" value="P:dTDP-rhamnose biosynthetic process"/>
    <property type="evidence" value="ECO:0007669"/>
    <property type="project" value="UniProtKB-UniRule"/>
</dbReference>
<dbReference type="InterPro" id="IPR014710">
    <property type="entry name" value="RmlC-like_jellyroll"/>
</dbReference>
<comment type="pathway">
    <text evidence="3">Carbohydrate biosynthesis; dTDP-L-rhamnose biosynthesis.</text>
</comment>
<dbReference type="NCBIfam" id="TIGR01221">
    <property type="entry name" value="rmlC"/>
    <property type="match status" value="1"/>
</dbReference>
<dbReference type="UniPathway" id="UPA00124"/>
<dbReference type="InterPro" id="IPR011051">
    <property type="entry name" value="RmlC_Cupin_sf"/>
</dbReference>
<evidence type="ECO:0000313" key="5">
    <source>
        <dbReference type="Proteomes" id="UP000002590"/>
    </source>
</evidence>
<dbReference type="AlphaFoldDB" id="A2BSC9"/>
<dbReference type="PANTHER" id="PTHR21047">
    <property type="entry name" value="DTDP-6-DEOXY-D-GLUCOSE-3,5 EPIMERASE"/>
    <property type="match status" value="1"/>
</dbReference>
<name>A2BSC9_PROMS</name>
<dbReference type="KEGG" id="pmb:A9601_14061"/>
<dbReference type="STRING" id="146891.A9601_14061"/>
<dbReference type="Proteomes" id="UP000002590">
    <property type="component" value="Chromosome"/>
</dbReference>
<proteinExistence type="inferred from homology"/>
<feature type="site" description="Participates in a stacking interaction with the thymidine ring of dTDP-4-oxo-6-deoxyglucose" evidence="2">
    <location>
        <position position="139"/>
    </location>
</feature>
<dbReference type="SUPFAM" id="SSF51182">
    <property type="entry name" value="RmlC-like cupins"/>
    <property type="match status" value="1"/>
</dbReference>
<organism evidence="4 5">
    <name type="scientific">Prochlorococcus marinus (strain AS9601)</name>
    <dbReference type="NCBI Taxonomy" id="146891"/>
    <lineage>
        <taxon>Bacteria</taxon>
        <taxon>Bacillati</taxon>
        <taxon>Cyanobacteriota</taxon>
        <taxon>Cyanophyceae</taxon>
        <taxon>Synechococcales</taxon>
        <taxon>Prochlorococcaceae</taxon>
        <taxon>Prochlorococcus</taxon>
    </lineage>
</organism>
<dbReference type="eggNOG" id="COG1898">
    <property type="taxonomic scope" value="Bacteria"/>
</dbReference>
<comment type="similarity">
    <text evidence="3">Belongs to the dTDP-4-dehydrorhamnose 3,5-epimerase family.</text>
</comment>
<dbReference type="GO" id="GO:0008830">
    <property type="term" value="F:dTDP-4-dehydrorhamnose 3,5-epimerase activity"/>
    <property type="evidence" value="ECO:0007669"/>
    <property type="project" value="UniProtKB-UniRule"/>
</dbReference>
<dbReference type="Gene3D" id="2.60.120.10">
    <property type="entry name" value="Jelly Rolls"/>
    <property type="match status" value="1"/>
</dbReference>
<evidence type="ECO:0000313" key="4">
    <source>
        <dbReference type="EMBL" id="ABM70690.1"/>
    </source>
</evidence>
<comment type="catalytic activity">
    <reaction evidence="3">
        <text>dTDP-4-dehydro-6-deoxy-alpha-D-glucose = dTDP-4-dehydro-beta-L-rhamnose</text>
        <dbReference type="Rhea" id="RHEA:16969"/>
        <dbReference type="ChEBI" id="CHEBI:57649"/>
        <dbReference type="ChEBI" id="CHEBI:62830"/>
        <dbReference type="EC" id="5.1.3.13"/>
    </reaction>
</comment>
<dbReference type="GO" id="GO:0005829">
    <property type="term" value="C:cytosol"/>
    <property type="evidence" value="ECO:0007669"/>
    <property type="project" value="TreeGrafter"/>
</dbReference>